<sequence length="523" mass="56028">MSEKNNSQAILHFWHGTKFQLIGLGLAVGLAAGIVVVLYRYVIELSLEFSLEVYEYLRERPLYIPLWFAVLALCGWLTGWIVKQNPIVSGSGIPQVKGVLQRRLAMNWWKTVLAKFAGGALSIGAGLSLGREGPSIQIGSAIGMGFSKLLRKPKMTTQFLTTCGASAGLAAAFNAPIAGAVFALEELHNSFSPVVMITALASSIVADMVSKEFFGLQPIFDFRGISAIPLHQYGHLIVLGIILGLAGLLFNASLCKTQDLYKRLNLPLQVRMILPFLCAGGFGLVLPQVLGGGNQMVNSLLTDNRPLLILAVILAAKYVFTMISYGSSAPGGIFLPMLALGALMGLVYSRAWGFAVGAESFYAANFIILAMAGFFSAVVKAPMTGIILLTEMTGSFSNLLSMGVVCLVAYVTADALGSKPVYELLLHRYLANKGVPAYAAEEKHKVLLEIPIHPGSPLDRKRIRDIHWPERCLVVGIQKGSSEVIPTGATRIASGDSLVVLAEEDTANQVESVLSGQAAGRFN</sequence>
<gene>
    <name evidence="1" type="ORF">ACI1P1_25120</name>
</gene>
<dbReference type="EMBL" id="JBJURJ010000020">
    <property type="protein sequence ID" value="MFM9331584.1"/>
    <property type="molecule type" value="Genomic_DNA"/>
</dbReference>
<accession>A0ACC7P5R1</accession>
<reference evidence="1" key="1">
    <citation type="submission" date="2024-12" db="EMBL/GenBank/DDBJ databases">
        <authorList>
            <person name="Wu N."/>
        </authorList>
    </citation>
    <scope>NUCLEOTIDE SEQUENCE</scope>
    <source>
        <strain evidence="1">P15</strain>
    </source>
</reference>
<evidence type="ECO:0000313" key="1">
    <source>
        <dbReference type="EMBL" id="MFM9331584.1"/>
    </source>
</evidence>
<proteinExistence type="predicted"/>
<name>A0ACC7P5R1_9BACL</name>
<protein>
    <submittedName>
        <fullName evidence="1">ClC family H(+)/Cl(-) exchange transporter</fullName>
    </submittedName>
</protein>
<comment type="caution">
    <text evidence="1">The sequence shown here is derived from an EMBL/GenBank/DDBJ whole genome shotgun (WGS) entry which is preliminary data.</text>
</comment>
<organism evidence="1 2">
    <name type="scientific">Paenibacillus mesotrionivorans</name>
    <dbReference type="NCBI Taxonomy" id="3160968"/>
    <lineage>
        <taxon>Bacteria</taxon>
        <taxon>Bacillati</taxon>
        <taxon>Bacillota</taxon>
        <taxon>Bacilli</taxon>
        <taxon>Bacillales</taxon>
        <taxon>Paenibacillaceae</taxon>
        <taxon>Paenibacillus</taxon>
    </lineage>
</organism>
<keyword evidence="2" id="KW-1185">Reference proteome</keyword>
<dbReference type="Proteomes" id="UP001631969">
    <property type="component" value="Unassembled WGS sequence"/>
</dbReference>
<evidence type="ECO:0000313" key="2">
    <source>
        <dbReference type="Proteomes" id="UP001631969"/>
    </source>
</evidence>